<evidence type="ECO:0000256" key="5">
    <source>
        <dbReference type="SAM" id="MobiDB-lite"/>
    </source>
</evidence>
<feature type="compositionally biased region" description="Basic and acidic residues" evidence="5">
    <location>
        <begin position="830"/>
        <end position="846"/>
    </location>
</feature>
<evidence type="ECO:0000259" key="6">
    <source>
        <dbReference type="Pfam" id="PF08314"/>
    </source>
</evidence>
<dbReference type="GO" id="GO:0015031">
    <property type="term" value="P:protein transport"/>
    <property type="evidence" value="ECO:0007669"/>
    <property type="project" value="UniProtKB-KW"/>
</dbReference>
<feature type="region of interest" description="Disordered" evidence="5">
    <location>
        <begin position="826"/>
        <end position="846"/>
    </location>
</feature>
<evidence type="ECO:0000313" key="7">
    <source>
        <dbReference type="EMBL" id="KAK6331151.1"/>
    </source>
</evidence>
<keyword evidence="4" id="KW-0653">Protein transport</keyword>
<name>A0AAV9U0Y3_9PEZI</name>
<dbReference type="PANTHER" id="PTHR40787">
    <property type="entry name" value="SECRETED PROTEIN"/>
    <property type="match status" value="1"/>
</dbReference>
<evidence type="ECO:0000313" key="8">
    <source>
        <dbReference type="Proteomes" id="UP001375240"/>
    </source>
</evidence>
<sequence>MAALSPARTVLLAVQICSNADISALRKLVCTQAAVLQPRIVLDILLRFLPESVPVETYTPFVKDLVAGRIGESDAGEGSVDVRFVEGVSETSARRTLEGIGVSEAWYSGTYTSPSIDDNDILTPWIYARGRAIDRETGAIHLADALVAQFLETSPSIYAWYVGTVAVLRWLVYTSPVISTSYSTPGSFSTPSSSLYGIPGAFGSSSYTSAASYSPGASGILADASTPNVSFSLDEFEALPHRSAARMLLDVAVGGENTLLEGLAVLSDYLRYRGGADGWTHLYAWLLDHAVDDFGTVWRVIRDWEGDDDIRLPYARCAVTACYVCRGTDEETVQQLQDVAHRVAARQGVELADVDSAAVDALVRRFLDAGGSLRDAGGVAGEIVEPTPPALRLLGDMVLSVRMLALLPVRMTVREVVRMRFSGSREDQMGLLRRGLGRPRSDSGYGEARRACEWLRGCGVLGRMSAEDVEGEILRDMLRGGKFNAASATYVKTKSPPLPAAVVEKAVVAAVLDFYDRSTNGNRTRGGMKNASNALAILYPSLSTALPLRRLAALISATHALSEYSLTLTPGTPVTPVQIRLYPDPPELISRVLQANTKAYLQLDSLVKVTADLVYGVGKDDSGDVDVAALKSRVTGMCVEAALAEDDFETAFSYVVNKLVPHHQKTRKDNSNANGSSSKTADTAWQAALQAGRYRSPGMLDDDGGGVDTHVALERVQKRMELLSQALVICPAEAMGDVLRSWRGCEEELEELLAREAAEERVHAGKLHWTSSLPIPGGEILSKGPMSLLGVASTAGNLARTLGSSAFPLHGGSTARGNATVRDAMGEDVGSDRGSGEWERGEDGERVRKRDVISGMVTSGLASGLGWVLGAKPADVNARR</sequence>
<evidence type="ECO:0000256" key="3">
    <source>
        <dbReference type="ARBA" id="ARBA00022824"/>
    </source>
</evidence>
<dbReference type="AlphaFoldDB" id="A0AAV9U0Y3"/>
<comment type="caution">
    <text evidence="7">The sequence shown here is derived from an EMBL/GenBank/DDBJ whole genome shotgun (WGS) entry which is preliminary data.</text>
</comment>
<dbReference type="GO" id="GO:0006890">
    <property type="term" value="P:retrograde vesicle-mediated transport, Golgi to endoplasmic reticulum"/>
    <property type="evidence" value="ECO:0007669"/>
    <property type="project" value="InterPro"/>
</dbReference>
<organism evidence="7 8">
    <name type="scientific">Orbilia brochopaga</name>
    <dbReference type="NCBI Taxonomy" id="3140254"/>
    <lineage>
        <taxon>Eukaryota</taxon>
        <taxon>Fungi</taxon>
        <taxon>Dikarya</taxon>
        <taxon>Ascomycota</taxon>
        <taxon>Pezizomycotina</taxon>
        <taxon>Orbiliomycetes</taxon>
        <taxon>Orbiliales</taxon>
        <taxon>Orbiliaceae</taxon>
        <taxon>Orbilia</taxon>
    </lineage>
</organism>
<evidence type="ECO:0000256" key="2">
    <source>
        <dbReference type="ARBA" id="ARBA00022448"/>
    </source>
</evidence>
<reference evidence="7 8" key="1">
    <citation type="submission" date="2019-10" db="EMBL/GenBank/DDBJ databases">
        <authorList>
            <person name="Palmer J.M."/>
        </authorList>
    </citation>
    <scope>NUCLEOTIDE SEQUENCE [LARGE SCALE GENOMIC DNA]</scope>
    <source>
        <strain evidence="7 8">TWF696</strain>
    </source>
</reference>
<keyword evidence="3" id="KW-0256">Endoplasmic reticulum</keyword>
<dbReference type="GO" id="GO:0005783">
    <property type="term" value="C:endoplasmic reticulum"/>
    <property type="evidence" value="ECO:0007669"/>
    <property type="project" value="UniProtKB-SubCell"/>
</dbReference>
<proteinExistence type="predicted"/>
<feature type="region of interest" description="Disordered" evidence="5">
    <location>
        <begin position="663"/>
        <end position="682"/>
    </location>
</feature>
<protein>
    <recommendedName>
        <fullName evidence="6">Sec39 domain-containing protein</fullName>
    </recommendedName>
</protein>
<evidence type="ECO:0000256" key="4">
    <source>
        <dbReference type="ARBA" id="ARBA00022927"/>
    </source>
</evidence>
<feature type="domain" description="Sec39" evidence="6">
    <location>
        <begin position="10"/>
        <end position="174"/>
    </location>
</feature>
<comment type="subcellular location">
    <subcellularLocation>
        <location evidence="1">Endoplasmic reticulum</location>
    </subcellularLocation>
</comment>
<keyword evidence="8" id="KW-1185">Reference proteome</keyword>
<gene>
    <name evidence="7" type="ORF">TWF696_003220</name>
</gene>
<feature type="compositionally biased region" description="Polar residues" evidence="5">
    <location>
        <begin position="671"/>
        <end position="682"/>
    </location>
</feature>
<evidence type="ECO:0000256" key="1">
    <source>
        <dbReference type="ARBA" id="ARBA00004240"/>
    </source>
</evidence>
<dbReference type="InterPro" id="IPR013244">
    <property type="entry name" value="Sec39_domain"/>
</dbReference>
<accession>A0AAV9U0Y3</accession>
<feature type="domain" description="Sec39" evidence="6">
    <location>
        <begin position="229"/>
        <end position="761"/>
    </location>
</feature>
<dbReference type="Proteomes" id="UP001375240">
    <property type="component" value="Unassembled WGS sequence"/>
</dbReference>
<dbReference type="EMBL" id="JAVHNQ010000016">
    <property type="protein sequence ID" value="KAK6331151.1"/>
    <property type="molecule type" value="Genomic_DNA"/>
</dbReference>
<dbReference type="Pfam" id="PF08314">
    <property type="entry name" value="Sec39"/>
    <property type="match status" value="2"/>
</dbReference>
<keyword evidence="2" id="KW-0813">Transport</keyword>
<dbReference type="PANTHER" id="PTHR40787:SF3">
    <property type="entry name" value="PROTEIN TRANSPORT PROTEIN SEC39"/>
    <property type="match status" value="1"/>
</dbReference>